<keyword evidence="2" id="KW-1185">Reference proteome</keyword>
<organism evidence="1 2">
    <name type="scientific">Staphylotrichum longicolle</name>
    <dbReference type="NCBI Taxonomy" id="669026"/>
    <lineage>
        <taxon>Eukaryota</taxon>
        <taxon>Fungi</taxon>
        <taxon>Dikarya</taxon>
        <taxon>Ascomycota</taxon>
        <taxon>Pezizomycotina</taxon>
        <taxon>Sordariomycetes</taxon>
        <taxon>Sordariomycetidae</taxon>
        <taxon>Sordariales</taxon>
        <taxon>Chaetomiaceae</taxon>
        <taxon>Staphylotrichum</taxon>
    </lineage>
</organism>
<evidence type="ECO:0008006" key="3">
    <source>
        <dbReference type="Google" id="ProtNLM"/>
    </source>
</evidence>
<comment type="caution">
    <text evidence="1">The sequence shown here is derived from an EMBL/GenBank/DDBJ whole genome shotgun (WGS) entry which is preliminary data.</text>
</comment>
<proteinExistence type="predicted"/>
<evidence type="ECO:0000313" key="1">
    <source>
        <dbReference type="EMBL" id="KAG7291874.1"/>
    </source>
</evidence>
<evidence type="ECO:0000313" key="2">
    <source>
        <dbReference type="Proteomes" id="UP001197093"/>
    </source>
</evidence>
<dbReference type="Proteomes" id="UP001197093">
    <property type="component" value="Unassembled WGS sequence"/>
</dbReference>
<accession>A0AAD4HY88</accession>
<reference evidence="1" key="1">
    <citation type="submission" date="2023-02" db="EMBL/GenBank/DDBJ databases">
        <authorList>
            <person name="Palmer J.M."/>
        </authorList>
    </citation>
    <scope>NUCLEOTIDE SEQUENCE</scope>
    <source>
        <strain evidence="1">FW57</strain>
    </source>
</reference>
<sequence length="283" mass="31155">MSSVETQNLHDWYQEGYPTGLGDWISDADLLTCVLDPTTAYAPAPGDSVGIIGHPAHLPVFLGPNQTPDGWHQYAGADQHYPQTPMDAIHGVQYPGAIDTTTTAATMVMQDPSPWVATPCVPNMLYSAAPEAPPPDVTHACFQVVQQPLAPSLPGPPLLGPQPPIVHHESPMSEPIGCPQQHSYLCASKRANSSELPDWQLLKHERKRAGRRAVEMRHRRKEREDHEKIETTSKRLQGLHANLVAEERALKEEKLSLMGQLLTHAHCNDSAIAEYLSYAPKQM</sequence>
<protein>
    <recommendedName>
        <fullName evidence="3">BZIP domain-containing protein</fullName>
    </recommendedName>
</protein>
<dbReference type="AlphaFoldDB" id="A0AAD4HY88"/>
<name>A0AAD4HY88_9PEZI</name>
<gene>
    <name evidence="1" type="ORF">NEMBOFW57_001896</name>
</gene>
<dbReference type="EMBL" id="JAHCVI010000001">
    <property type="protein sequence ID" value="KAG7291874.1"/>
    <property type="molecule type" value="Genomic_DNA"/>
</dbReference>